<protein>
    <submittedName>
        <fullName evidence="2">Uncharacterized protein</fullName>
    </submittedName>
</protein>
<evidence type="ECO:0000256" key="1">
    <source>
        <dbReference type="SAM" id="MobiDB-lite"/>
    </source>
</evidence>
<evidence type="ECO:0000313" key="3">
    <source>
        <dbReference type="Proteomes" id="UP000053105"/>
    </source>
</evidence>
<dbReference type="EMBL" id="KQ435794">
    <property type="protein sequence ID" value="KOX74101.1"/>
    <property type="molecule type" value="Genomic_DNA"/>
</dbReference>
<proteinExistence type="predicted"/>
<dbReference type="Proteomes" id="UP000053105">
    <property type="component" value="Unassembled WGS sequence"/>
</dbReference>
<organism evidence="2 3">
    <name type="scientific">Melipona quadrifasciata</name>
    <dbReference type="NCBI Taxonomy" id="166423"/>
    <lineage>
        <taxon>Eukaryota</taxon>
        <taxon>Metazoa</taxon>
        <taxon>Ecdysozoa</taxon>
        <taxon>Arthropoda</taxon>
        <taxon>Hexapoda</taxon>
        <taxon>Insecta</taxon>
        <taxon>Pterygota</taxon>
        <taxon>Neoptera</taxon>
        <taxon>Endopterygota</taxon>
        <taxon>Hymenoptera</taxon>
        <taxon>Apocrita</taxon>
        <taxon>Aculeata</taxon>
        <taxon>Apoidea</taxon>
        <taxon>Anthophila</taxon>
        <taxon>Apidae</taxon>
        <taxon>Melipona</taxon>
    </lineage>
</organism>
<gene>
    <name evidence="2" type="ORF">WN51_14181</name>
</gene>
<accession>A0A0N1ITJ2</accession>
<name>A0A0N1ITJ2_9HYME</name>
<feature type="region of interest" description="Disordered" evidence="1">
    <location>
        <begin position="98"/>
        <end position="117"/>
    </location>
</feature>
<dbReference type="AlphaFoldDB" id="A0A0N1ITJ2"/>
<reference evidence="2 3" key="1">
    <citation type="submission" date="2015-07" db="EMBL/GenBank/DDBJ databases">
        <title>The genome of Melipona quadrifasciata.</title>
        <authorList>
            <person name="Pan H."/>
            <person name="Kapheim K."/>
        </authorList>
    </citation>
    <scope>NUCLEOTIDE SEQUENCE [LARGE SCALE GENOMIC DNA]</scope>
    <source>
        <strain evidence="2">0111107301</strain>
        <tissue evidence="2">Whole body</tissue>
    </source>
</reference>
<keyword evidence="3" id="KW-1185">Reference proteome</keyword>
<feature type="compositionally biased region" description="Basic and acidic residues" evidence="1">
    <location>
        <begin position="100"/>
        <end position="117"/>
    </location>
</feature>
<sequence>MNKSTNTYKYVVTVDVLFCVPPRTFCTDRLSNDNHRISLRKYPGARRNVLINSRNLARNRNNTQKLIVCILARLYIACPKRNECKRYLETDGNNLISSTRETETTQREKRRSEVTPRLEETMRTCPFKLQNIHVIRAKGKLKGNEEDEGEEEWVDTGVNNQVFMQVFMQATLERLQEVIKTLFDWRNLILMWHQSHMISYRRVQKKKKTTNYRIRFGHSLWSANQLPAQGSEGLCPDAGAAGAAGPMFGLGGYGNTGGRRPAEEEEEEVLEGSSTVGRDSIESVYIFKFQIF</sequence>
<evidence type="ECO:0000313" key="2">
    <source>
        <dbReference type="EMBL" id="KOX74101.1"/>
    </source>
</evidence>